<gene>
    <name evidence="2" type="ORF">H9948_11150</name>
</gene>
<name>A0A9D2KYA0_9LACT</name>
<dbReference type="EMBL" id="DWYW01000257">
    <property type="protein sequence ID" value="HJA91333.1"/>
    <property type="molecule type" value="Genomic_DNA"/>
</dbReference>
<organism evidence="2 3">
    <name type="scientific">Candidatus Jeotgalibaca merdavium</name>
    <dbReference type="NCBI Taxonomy" id="2838627"/>
    <lineage>
        <taxon>Bacteria</taxon>
        <taxon>Bacillati</taxon>
        <taxon>Bacillota</taxon>
        <taxon>Bacilli</taxon>
        <taxon>Lactobacillales</taxon>
        <taxon>Carnobacteriaceae</taxon>
        <taxon>Jeotgalibaca</taxon>
    </lineage>
</organism>
<evidence type="ECO:0000313" key="3">
    <source>
        <dbReference type="Proteomes" id="UP000886856"/>
    </source>
</evidence>
<dbReference type="Pfam" id="PF21793">
    <property type="entry name" value="DUF6877"/>
    <property type="match status" value="1"/>
</dbReference>
<dbReference type="InterPro" id="IPR049242">
    <property type="entry name" value="DUF6877"/>
</dbReference>
<proteinExistence type="predicted"/>
<reference evidence="2" key="1">
    <citation type="journal article" date="2021" name="PeerJ">
        <title>Extensive microbial diversity within the chicken gut microbiome revealed by metagenomics and culture.</title>
        <authorList>
            <person name="Gilroy R."/>
            <person name="Ravi A."/>
            <person name="Getino M."/>
            <person name="Pursley I."/>
            <person name="Horton D.L."/>
            <person name="Alikhan N.F."/>
            <person name="Baker D."/>
            <person name="Gharbi K."/>
            <person name="Hall N."/>
            <person name="Watson M."/>
            <person name="Adriaenssens E.M."/>
            <person name="Foster-Nyarko E."/>
            <person name="Jarju S."/>
            <person name="Secka A."/>
            <person name="Antonio M."/>
            <person name="Oren A."/>
            <person name="Chaudhuri R.R."/>
            <person name="La Ragione R."/>
            <person name="Hildebrand F."/>
            <person name="Pallen M.J."/>
        </authorList>
    </citation>
    <scope>NUCLEOTIDE SEQUENCE</scope>
    <source>
        <strain evidence="2">CHK171-505</strain>
    </source>
</reference>
<dbReference type="AlphaFoldDB" id="A0A9D2KYA0"/>
<reference evidence="2" key="2">
    <citation type="submission" date="2021-04" db="EMBL/GenBank/DDBJ databases">
        <authorList>
            <person name="Gilroy R."/>
        </authorList>
    </citation>
    <scope>NUCLEOTIDE SEQUENCE</scope>
    <source>
        <strain evidence="2">CHK171-505</strain>
    </source>
</reference>
<dbReference type="Proteomes" id="UP000886856">
    <property type="component" value="Unassembled WGS sequence"/>
</dbReference>
<evidence type="ECO:0000259" key="1">
    <source>
        <dbReference type="Pfam" id="PF21793"/>
    </source>
</evidence>
<evidence type="ECO:0000313" key="2">
    <source>
        <dbReference type="EMBL" id="HJA91333.1"/>
    </source>
</evidence>
<feature type="domain" description="DUF6877" evidence="1">
    <location>
        <begin position="2"/>
        <end position="55"/>
    </location>
</feature>
<sequence length="73" mass="8178">MSYEKEIVKALENVPNDIALPVLMDINMRITGWIAGGGNPNDDYIKQQVRYAKNIGQKYGQQKKPLTAGKQSQ</sequence>
<accession>A0A9D2KYA0</accession>
<comment type="caution">
    <text evidence="2">The sequence shown here is derived from an EMBL/GenBank/DDBJ whole genome shotgun (WGS) entry which is preliminary data.</text>
</comment>
<protein>
    <recommendedName>
        <fullName evidence="1">DUF6877 domain-containing protein</fullName>
    </recommendedName>
</protein>